<dbReference type="EMBL" id="ML976688">
    <property type="protein sequence ID" value="KAF1972268.1"/>
    <property type="molecule type" value="Genomic_DNA"/>
</dbReference>
<name>A0A6A5V5Y3_9PLEO</name>
<evidence type="ECO:0008006" key="4">
    <source>
        <dbReference type="Google" id="ProtNLM"/>
    </source>
</evidence>
<keyword evidence="3" id="KW-1185">Reference proteome</keyword>
<gene>
    <name evidence="2" type="ORF">BU23DRAFT_599759</name>
</gene>
<dbReference type="AlphaFoldDB" id="A0A6A5V5Y3"/>
<proteinExistence type="predicted"/>
<dbReference type="SUPFAM" id="SSF57701">
    <property type="entry name" value="Zn2/Cys6 DNA-binding domain"/>
    <property type="match status" value="1"/>
</dbReference>
<dbReference type="OrthoDB" id="3932796at2759"/>
<dbReference type="Proteomes" id="UP000800036">
    <property type="component" value="Unassembled WGS sequence"/>
</dbReference>
<dbReference type="InterPro" id="IPR036864">
    <property type="entry name" value="Zn2-C6_fun-type_DNA-bd_sf"/>
</dbReference>
<sequence length="320" mass="35489">MGFQDVAAGGEKRFEDAAWPEAIDVKGSETSKKSINAWMEALDVDDKETEGNDNLQDSARIDPSTPPPSCRTFHQYVEEVSPTDTNFSFDPIFGSPIGSFDLSGNYTPNRERYAATDASSVDDDDEATARKELLASLVAPADGAVVPGSHLNEALSSDLATAVTTPLHATSEPVPDPAHSTFNRNTTHLIWVTACLQCVLADLPCSRTLPACSRCVRNGHGEVCLVQRQRVHEEIVHDHYICDPILLVREGDDDAVYEKKEALQGDMIESWREKYDRNFWYPSGKKFEWGATHPGFGEGSAVPYRVKVKKWHPNLLRERL</sequence>
<dbReference type="GO" id="GO:0000981">
    <property type="term" value="F:DNA-binding transcription factor activity, RNA polymerase II-specific"/>
    <property type="evidence" value="ECO:0007669"/>
    <property type="project" value="InterPro"/>
</dbReference>
<dbReference type="GO" id="GO:0008270">
    <property type="term" value="F:zinc ion binding"/>
    <property type="evidence" value="ECO:0007669"/>
    <property type="project" value="InterPro"/>
</dbReference>
<protein>
    <recommendedName>
        <fullName evidence="4">Zn(2)-C6 fungal-type domain-containing protein</fullName>
    </recommendedName>
</protein>
<evidence type="ECO:0000313" key="3">
    <source>
        <dbReference type="Proteomes" id="UP000800036"/>
    </source>
</evidence>
<accession>A0A6A5V5Y3</accession>
<reference evidence="2" key="1">
    <citation type="journal article" date="2020" name="Stud. Mycol.">
        <title>101 Dothideomycetes genomes: a test case for predicting lifestyles and emergence of pathogens.</title>
        <authorList>
            <person name="Haridas S."/>
            <person name="Albert R."/>
            <person name="Binder M."/>
            <person name="Bloem J."/>
            <person name="Labutti K."/>
            <person name="Salamov A."/>
            <person name="Andreopoulos B."/>
            <person name="Baker S."/>
            <person name="Barry K."/>
            <person name="Bills G."/>
            <person name="Bluhm B."/>
            <person name="Cannon C."/>
            <person name="Castanera R."/>
            <person name="Culley D."/>
            <person name="Daum C."/>
            <person name="Ezra D."/>
            <person name="Gonzalez J."/>
            <person name="Henrissat B."/>
            <person name="Kuo A."/>
            <person name="Liang C."/>
            <person name="Lipzen A."/>
            <person name="Lutzoni F."/>
            <person name="Magnuson J."/>
            <person name="Mondo S."/>
            <person name="Nolan M."/>
            <person name="Ohm R."/>
            <person name="Pangilinan J."/>
            <person name="Park H.-J."/>
            <person name="Ramirez L."/>
            <person name="Alfaro M."/>
            <person name="Sun H."/>
            <person name="Tritt A."/>
            <person name="Yoshinaga Y."/>
            <person name="Zwiers L.-H."/>
            <person name="Turgeon B."/>
            <person name="Goodwin S."/>
            <person name="Spatafora J."/>
            <person name="Crous P."/>
            <person name="Grigoriev I."/>
        </authorList>
    </citation>
    <scope>NUCLEOTIDE SEQUENCE</scope>
    <source>
        <strain evidence="2">CBS 107.79</strain>
    </source>
</reference>
<organism evidence="2 3">
    <name type="scientific">Bimuria novae-zelandiae CBS 107.79</name>
    <dbReference type="NCBI Taxonomy" id="1447943"/>
    <lineage>
        <taxon>Eukaryota</taxon>
        <taxon>Fungi</taxon>
        <taxon>Dikarya</taxon>
        <taxon>Ascomycota</taxon>
        <taxon>Pezizomycotina</taxon>
        <taxon>Dothideomycetes</taxon>
        <taxon>Pleosporomycetidae</taxon>
        <taxon>Pleosporales</taxon>
        <taxon>Massarineae</taxon>
        <taxon>Didymosphaeriaceae</taxon>
        <taxon>Bimuria</taxon>
    </lineage>
</organism>
<feature type="region of interest" description="Disordered" evidence="1">
    <location>
        <begin position="44"/>
        <end position="69"/>
    </location>
</feature>
<evidence type="ECO:0000256" key="1">
    <source>
        <dbReference type="SAM" id="MobiDB-lite"/>
    </source>
</evidence>
<evidence type="ECO:0000313" key="2">
    <source>
        <dbReference type="EMBL" id="KAF1972268.1"/>
    </source>
</evidence>